<reference evidence="3" key="2">
    <citation type="submission" date="2015-01" db="EMBL/GenBank/DDBJ databases">
        <title>Evolutionary Origins and Diversification of the Mycorrhizal Mutualists.</title>
        <authorList>
            <consortium name="DOE Joint Genome Institute"/>
            <consortium name="Mycorrhizal Genomics Consortium"/>
            <person name="Kohler A."/>
            <person name="Kuo A."/>
            <person name="Nagy L.G."/>
            <person name="Floudas D."/>
            <person name="Copeland A."/>
            <person name="Barry K.W."/>
            <person name="Cichocki N."/>
            <person name="Veneault-Fourrey C."/>
            <person name="LaButti K."/>
            <person name="Lindquist E.A."/>
            <person name="Lipzen A."/>
            <person name="Lundell T."/>
            <person name="Morin E."/>
            <person name="Murat C."/>
            <person name="Riley R."/>
            <person name="Ohm R."/>
            <person name="Sun H."/>
            <person name="Tunlid A."/>
            <person name="Henrissat B."/>
            <person name="Grigoriev I.V."/>
            <person name="Hibbett D.S."/>
            <person name="Martin F."/>
        </authorList>
    </citation>
    <scope>NUCLEOTIDE SEQUENCE [LARGE SCALE GENOMIC DNA]</scope>
    <source>
        <strain evidence="3">UH-Slu-Lm8-n1</strain>
    </source>
</reference>
<evidence type="ECO:0000313" key="3">
    <source>
        <dbReference type="Proteomes" id="UP000054485"/>
    </source>
</evidence>
<feature type="non-terminal residue" evidence="2">
    <location>
        <position position="1"/>
    </location>
</feature>
<proteinExistence type="predicted"/>
<dbReference type="Proteomes" id="UP000054485">
    <property type="component" value="Unassembled WGS sequence"/>
</dbReference>
<feature type="region of interest" description="Disordered" evidence="1">
    <location>
        <begin position="19"/>
        <end position="68"/>
    </location>
</feature>
<evidence type="ECO:0000256" key="1">
    <source>
        <dbReference type="SAM" id="MobiDB-lite"/>
    </source>
</evidence>
<evidence type="ECO:0000313" key="2">
    <source>
        <dbReference type="EMBL" id="KIK35816.1"/>
    </source>
</evidence>
<dbReference type="EMBL" id="KN835585">
    <property type="protein sequence ID" value="KIK35816.1"/>
    <property type="molecule type" value="Genomic_DNA"/>
</dbReference>
<organism evidence="2 3">
    <name type="scientific">Suillus luteus UH-Slu-Lm8-n1</name>
    <dbReference type="NCBI Taxonomy" id="930992"/>
    <lineage>
        <taxon>Eukaryota</taxon>
        <taxon>Fungi</taxon>
        <taxon>Dikarya</taxon>
        <taxon>Basidiomycota</taxon>
        <taxon>Agaricomycotina</taxon>
        <taxon>Agaricomycetes</taxon>
        <taxon>Agaricomycetidae</taxon>
        <taxon>Boletales</taxon>
        <taxon>Suillineae</taxon>
        <taxon>Suillaceae</taxon>
        <taxon>Suillus</taxon>
    </lineage>
</organism>
<gene>
    <name evidence="2" type="ORF">CY34DRAFT_65220</name>
</gene>
<dbReference type="AlphaFoldDB" id="A0A0D0A232"/>
<reference evidence="2 3" key="1">
    <citation type="submission" date="2014-04" db="EMBL/GenBank/DDBJ databases">
        <authorList>
            <consortium name="DOE Joint Genome Institute"/>
            <person name="Kuo A."/>
            <person name="Ruytinx J."/>
            <person name="Rineau F."/>
            <person name="Colpaert J."/>
            <person name="Kohler A."/>
            <person name="Nagy L.G."/>
            <person name="Floudas D."/>
            <person name="Copeland A."/>
            <person name="Barry K.W."/>
            <person name="Cichocki N."/>
            <person name="Veneault-Fourrey C."/>
            <person name="LaButti K."/>
            <person name="Lindquist E.A."/>
            <person name="Lipzen A."/>
            <person name="Lundell T."/>
            <person name="Morin E."/>
            <person name="Murat C."/>
            <person name="Sun H."/>
            <person name="Tunlid A."/>
            <person name="Henrissat B."/>
            <person name="Grigoriev I.V."/>
            <person name="Hibbett D.S."/>
            <person name="Martin F."/>
            <person name="Nordberg H.P."/>
            <person name="Cantor M.N."/>
            <person name="Hua S.X."/>
        </authorList>
    </citation>
    <scope>NUCLEOTIDE SEQUENCE [LARGE SCALE GENOMIC DNA]</scope>
    <source>
        <strain evidence="2 3">UH-Slu-Lm8-n1</strain>
    </source>
</reference>
<feature type="compositionally biased region" description="Polar residues" evidence="1">
    <location>
        <begin position="50"/>
        <end position="68"/>
    </location>
</feature>
<name>A0A0D0A232_9AGAM</name>
<keyword evidence="3" id="KW-1185">Reference proteome</keyword>
<sequence>VPCENPACIGLPRSMMHDREHCMQPGGGMESKAPWGTQRGGKKKDVAASATESKPSTSTPPAYTPNNATETSALATAHTRDWSCAVIEEVDPSCVPSSEDITCIAGQTLSTILDSGTTSTLITSRQHFWTYTVGSNVTVKTANHGTLPASGRGDCIADLTVDKHTQHIRLHDCLHT</sequence>
<dbReference type="OrthoDB" id="2675771at2759"/>
<accession>A0A0D0A232</accession>
<feature type="non-terminal residue" evidence="2">
    <location>
        <position position="176"/>
    </location>
</feature>
<dbReference type="HOGENOM" id="CLU_1261978_0_0_1"/>
<dbReference type="InParanoid" id="A0A0D0A232"/>
<protein>
    <submittedName>
        <fullName evidence="2">Uncharacterized protein</fullName>
    </submittedName>
</protein>